<gene>
    <name evidence="1" type="ORF">Fot_42429</name>
</gene>
<sequence length="128" mass="14728">MNVMVQKTLCRVWRTIVDLRDSVIGKRIGIHQLRVKLKLCKVLNNQITVFIIGSMEMETSTATVREEEDQKAETDLNENKLRIKNVKNMAKNKKKKSKFHFIPKLGCMRLNDEAVVEKHDGDGSFDLG</sequence>
<accession>A0ABD1RL61</accession>
<dbReference type="AlphaFoldDB" id="A0ABD1RL61"/>
<dbReference type="Proteomes" id="UP001604277">
    <property type="component" value="Unassembled WGS sequence"/>
</dbReference>
<comment type="caution">
    <text evidence="1">The sequence shown here is derived from an EMBL/GenBank/DDBJ whole genome shotgun (WGS) entry which is preliminary data.</text>
</comment>
<name>A0ABD1RL61_9LAMI</name>
<organism evidence="1 2">
    <name type="scientific">Forsythia ovata</name>
    <dbReference type="NCBI Taxonomy" id="205694"/>
    <lineage>
        <taxon>Eukaryota</taxon>
        <taxon>Viridiplantae</taxon>
        <taxon>Streptophyta</taxon>
        <taxon>Embryophyta</taxon>
        <taxon>Tracheophyta</taxon>
        <taxon>Spermatophyta</taxon>
        <taxon>Magnoliopsida</taxon>
        <taxon>eudicotyledons</taxon>
        <taxon>Gunneridae</taxon>
        <taxon>Pentapetalae</taxon>
        <taxon>asterids</taxon>
        <taxon>lamiids</taxon>
        <taxon>Lamiales</taxon>
        <taxon>Oleaceae</taxon>
        <taxon>Forsythieae</taxon>
        <taxon>Forsythia</taxon>
    </lineage>
</organism>
<dbReference type="Pfam" id="PF04484">
    <property type="entry name" value="QWRF"/>
    <property type="match status" value="1"/>
</dbReference>
<reference evidence="2" key="1">
    <citation type="submission" date="2024-07" db="EMBL/GenBank/DDBJ databases">
        <title>Two chromosome-level genome assemblies of Korean endemic species Abeliophyllum distichum and Forsythia ovata (Oleaceae).</title>
        <authorList>
            <person name="Jang H."/>
        </authorList>
    </citation>
    <scope>NUCLEOTIDE SEQUENCE [LARGE SCALE GENOMIC DNA]</scope>
</reference>
<evidence type="ECO:0000313" key="2">
    <source>
        <dbReference type="Proteomes" id="UP001604277"/>
    </source>
</evidence>
<proteinExistence type="predicted"/>
<dbReference type="InterPro" id="IPR007573">
    <property type="entry name" value="QWRF"/>
</dbReference>
<keyword evidence="2" id="KW-1185">Reference proteome</keyword>
<dbReference type="EMBL" id="JBFOLJ010000012">
    <property type="protein sequence ID" value="KAL2489137.1"/>
    <property type="molecule type" value="Genomic_DNA"/>
</dbReference>
<protein>
    <submittedName>
        <fullName evidence="1">QWRF family</fullName>
    </submittedName>
</protein>
<evidence type="ECO:0000313" key="1">
    <source>
        <dbReference type="EMBL" id="KAL2489137.1"/>
    </source>
</evidence>